<keyword evidence="1 2" id="KW-0728">SH3 domain</keyword>
<feature type="compositionally biased region" description="Acidic residues" evidence="3">
    <location>
        <begin position="303"/>
        <end position="316"/>
    </location>
</feature>
<dbReference type="EMBL" id="LN868507">
    <property type="protein sequence ID" value="CRX79108.1"/>
    <property type="molecule type" value="Genomic_DNA"/>
</dbReference>
<reference evidence="5" key="1">
    <citation type="submission" date="2015-06" db="EMBL/GenBank/DDBJ databases">
        <title>Genetic Architecture Underlying Mating-Type Determination in the Yeast Leucosporidium scottii and the Evolution of Mating Systems in Basidiomycetes.</title>
        <authorList>
            <person name="Maia T.M."/>
            <person name="Lopes S."/>
            <person name="Almeida J.M.G.C.F."/>
            <person name="Rosa L.H."/>
            <person name="Sampaio J.P."/>
            <person name="Goncalves P."/>
            <person name="Coelho M.A."/>
        </authorList>
    </citation>
    <scope>NUCLEOTIDE SEQUENCE</scope>
</reference>
<dbReference type="Gene3D" id="2.30.30.40">
    <property type="entry name" value="SH3 Domains"/>
    <property type="match status" value="1"/>
</dbReference>
<feature type="compositionally biased region" description="Polar residues" evidence="3">
    <location>
        <begin position="33"/>
        <end position="43"/>
    </location>
</feature>
<evidence type="ECO:0000256" key="3">
    <source>
        <dbReference type="SAM" id="MobiDB-lite"/>
    </source>
</evidence>
<evidence type="ECO:0000313" key="5">
    <source>
        <dbReference type="EMBL" id="CRX79108.1"/>
    </source>
</evidence>
<protein>
    <recommendedName>
        <fullName evidence="4">SH3 domain-containing protein</fullName>
    </recommendedName>
</protein>
<dbReference type="InterPro" id="IPR036028">
    <property type="entry name" value="SH3-like_dom_sf"/>
</dbReference>
<dbReference type="AlphaFoldDB" id="A0A0H5FUG2"/>
<evidence type="ECO:0000256" key="2">
    <source>
        <dbReference type="PROSITE-ProRule" id="PRU00192"/>
    </source>
</evidence>
<organism evidence="5">
    <name type="scientific">Leucosporidium scottii</name>
    <dbReference type="NCBI Taxonomy" id="5278"/>
    <lineage>
        <taxon>Eukaryota</taxon>
        <taxon>Fungi</taxon>
        <taxon>Dikarya</taxon>
        <taxon>Basidiomycota</taxon>
        <taxon>Pucciniomycotina</taxon>
        <taxon>Microbotryomycetes</taxon>
        <taxon>Leucosporidiales</taxon>
        <taxon>Leucosporidium</taxon>
    </lineage>
</organism>
<name>A0A0H5FUG2_9BASI</name>
<dbReference type="SUPFAM" id="SSF50044">
    <property type="entry name" value="SH3-domain"/>
    <property type="match status" value="1"/>
</dbReference>
<feature type="compositionally biased region" description="Polar residues" evidence="3">
    <location>
        <begin position="273"/>
        <end position="284"/>
    </location>
</feature>
<feature type="compositionally biased region" description="Basic and acidic residues" evidence="3">
    <location>
        <begin position="1"/>
        <end position="14"/>
    </location>
</feature>
<dbReference type="PROSITE" id="PS50002">
    <property type="entry name" value="SH3"/>
    <property type="match status" value="1"/>
</dbReference>
<evidence type="ECO:0000256" key="1">
    <source>
        <dbReference type="ARBA" id="ARBA00022443"/>
    </source>
</evidence>
<dbReference type="Pfam" id="PF07653">
    <property type="entry name" value="SH3_2"/>
    <property type="match status" value="1"/>
</dbReference>
<feature type="compositionally biased region" description="Polar residues" evidence="3">
    <location>
        <begin position="120"/>
        <end position="153"/>
    </location>
</feature>
<feature type="compositionally biased region" description="Low complexity" evidence="3">
    <location>
        <begin position="161"/>
        <end position="181"/>
    </location>
</feature>
<evidence type="ECO:0000259" key="4">
    <source>
        <dbReference type="PROSITE" id="PS50002"/>
    </source>
</evidence>
<feature type="region of interest" description="Disordered" evidence="3">
    <location>
        <begin position="1"/>
        <end position="207"/>
    </location>
</feature>
<dbReference type="SMART" id="SM00326">
    <property type="entry name" value="SH3"/>
    <property type="match status" value="1"/>
</dbReference>
<dbReference type="CDD" id="cd00174">
    <property type="entry name" value="SH3"/>
    <property type="match status" value="1"/>
</dbReference>
<proteinExistence type="predicted"/>
<feature type="compositionally biased region" description="Basic and acidic residues" evidence="3">
    <location>
        <begin position="195"/>
        <end position="207"/>
    </location>
</feature>
<dbReference type="InterPro" id="IPR001452">
    <property type="entry name" value="SH3_domain"/>
</dbReference>
<feature type="region of interest" description="Disordered" evidence="3">
    <location>
        <begin position="273"/>
        <end position="357"/>
    </location>
</feature>
<feature type="domain" description="SH3" evidence="4">
    <location>
        <begin position="201"/>
        <end position="270"/>
    </location>
</feature>
<feature type="compositionally biased region" description="Low complexity" evidence="3">
    <location>
        <begin position="16"/>
        <end position="32"/>
    </location>
</feature>
<accession>A0A0H5FUG2</accession>
<sequence length="357" mass="37976">MARSHSDSVVRPERQSSSPSSAPHSPSMSGASTPSLRRSTIGTASADKSKGGRPAIPDALKAQSRSRSSSMLGRFSPSVIRGKKKEKKNGAQEGEDDDDEDAYRHEESEPEPLDDPPAAVTNSPSSRFTGALPTLSSFKNISLSNGYSSTKYDSLTDDASSRNSSSPSSAAASARRAVPPALKRHQTAPSPRTSSSHDDRDPPKFVEARWQFATAESGELALEKGDLVRVEEEINAEWMAGEIVTTSDGNERRVGRRGMFPTAFVAPSISTLSSGAFDFSQPSRRSQEQERGDSWSMSAASTTDEEASELSEDEEAKEGLRDSGGKSGTGTPRKAPPPPPTRRRTGTVGATASPFAD</sequence>
<feature type="compositionally biased region" description="Low complexity" evidence="3">
    <location>
        <begin position="346"/>
        <end position="357"/>
    </location>
</feature>